<dbReference type="KEGG" id="emv:HQR01_00715"/>
<keyword evidence="1" id="KW-0812">Transmembrane</keyword>
<sequence length="76" mass="8508">MHIPDTIRFASEADLLSLWGGLFLLLAATCSVMERRRMRRAQINRIGWVPWIGLLLTFGVIGFGLLVISLPVVLTD</sequence>
<keyword evidence="3" id="KW-1185">Reference proteome</keyword>
<gene>
    <name evidence="2" type="ORF">HQR01_00715</name>
</gene>
<feature type="transmembrane region" description="Helical" evidence="1">
    <location>
        <begin position="16"/>
        <end position="34"/>
    </location>
</feature>
<dbReference type="AlphaFoldDB" id="A0A7D4CKN9"/>
<dbReference type="Proteomes" id="UP000504693">
    <property type="component" value="Chromosome"/>
</dbReference>
<keyword evidence="1" id="KW-1133">Transmembrane helix</keyword>
<reference evidence="2 3" key="1">
    <citation type="submission" date="2020-05" db="EMBL/GenBank/DDBJ databases">
        <title>Erythrobacter mangrovi sp. nov., isolated from rhizosphere soil of mangrove plant (Kandelia candel).</title>
        <authorList>
            <person name="Ye Y.H."/>
        </authorList>
    </citation>
    <scope>NUCLEOTIDE SEQUENCE [LARGE SCALE GENOMIC DNA]</scope>
    <source>
        <strain evidence="2 3">EB310</strain>
    </source>
</reference>
<proteinExistence type="predicted"/>
<accession>A0A7D4CKN9</accession>
<feature type="transmembrane region" description="Helical" evidence="1">
    <location>
        <begin position="46"/>
        <end position="74"/>
    </location>
</feature>
<evidence type="ECO:0000256" key="1">
    <source>
        <dbReference type="SAM" id="Phobius"/>
    </source>
</evidence>
<dbReference type="EMBL" id="CP053921">
    <property type="protein sequence ID" value="QKG70008.1"/>
    <property type="molecule type" value="Genomic_DNA"/>
</dbReference>
<protein>
    <submittedName>
        <fullName evidence="2">Uncharacterized protein</fullName>
    </submittedName>
</protein>
<dbReference type="RefSeq" id="WP_173211894.1">
    <property type="nucleotide sequence ID" value="NZ_CP053921.1"/>
</dbReference>
<name>A0A7D4CKN9_9SPHN</name>
<keyword evidence="1" id="KW-0472">Membrane</keyword>
<evidence type="ECO:0000313" key="3">
    <source>
        <dbReference type="Proteomes" id="UP000504693"/>
    </source>
</evidence>
<organism evidence="2 3">
    <name type="scientific">Erythrobacter mangrovi</name>
    <dbReference type="NCBI Taxonomy" id="2739433"/>
    <lineage>
        <taxon>Bacteria</taxon>
        <taxon>Pseudomonadati</taxon>
        <taxon>Pseudomonadota</taxon>
        <taxon>Alphaproteobacteria</taxon>
        <taxon>Sphingomonadales</taxon>
        <taxon>Erythrobacteraceae</taxon>
        <taxon>Erythrobacter/Porphyrobacter group</taxon>
        <taxon>Erythrobacter</taxon>
    </lineage>
</organism>
<evidence type="ECO:0000313" key="2">
    <source>
        <dbReference type="EMBL" id="QKG70008.1"/>
    </source>
</evidence>